<dbReference type="KEGG" id="nbe:Back2_17420"/>
<feature type="transmembrane region" description="Helical" evidence="2">
    <location>
        <begin position="134"/>
        <end position="153"/>
    </location>
</feature>
<gene>
    <name evidence="3" type="ORF">Back2_17420</name>
</gene>
<sequence length="323" mass="33865">MSEMATWWSVFGVGIGLMALGMVTPRVVAEFGGACVGLAFTWALAARTGGPKLLVSGLAAAVGLVAIASDLDALRTGASITTAVIASILGIVVTRPATNLFGALKETLLALVVPLIGGFAALAFAPRYESFAQYKWGVGGIAAVGLFWLVFRLGAGLHGLGRRGVVIVIGGAFALAMVLAYAEFLRTYGSHDVVNWMQVRTQWMRAHLGAYPRPMMALIGIPALMLGVHMRSRRGQGWWVSAYGVAATATLAATINNPDVGLRESGLELVYSLVVGVLIGVLLIRVDLVLSSVGRRSSGRRVADVDPEAAGVRTEPARTQPLL</sequence>
<dbReference type="EMBL" id="AP019307">
    <property type="protein sequence ID" value="BBH17455.1"/>
    <property type="molecule type" value="Genomic_DNA"/>
</dbReference>
<evidence type="ECO:0000313" key="4">
    <source>
        <dbReference type="Proteomes" id="UP000271573"/>
    </source>
</evidence>
<keyword evidence="2" id="KW-0812">Transmembrane</keyword>
<dbReference type="AlphaFoldDB" id="A0A3G9IN51"/>
<accession>A0A3G9IN51</accession>
<proteinExistence type="predicted"/>
<feature type="region of interest" description="Disordered" evidence="1">
    <location>
        <begin position="304"/>
        <end position="323"/>
    </location>
</feature>
<reference evidence="3 4" key="1">
    <citation type="submission" date="2018-11" db="EMBL/GenBank/DDBJ databases">
        <title>Complete genome sequence of Nocardioides baekrokdamisoli strain KCTC 39748.</title>
        <authorList>
            <person name="Kang S.W."/>
            <person name="Lee K.C."/>
            <person name="Kim K.K."/>
            <person name="Kim J.S."/>
            <person name="Kim D.S."/>
            <person name="Ko S.H."/>
            <person name="Yang S.H."/>
            <person name="Shin Y.K."/>
            <person name="Lee J.S."/>
        </authorList>
    </citation>
    <scope>NUCLEOTIDE SEQUENCE [LARGE SCALE GENOMIC DNA]</scope>
    <source>
        <strain evidence="3 4">KCTC 39748</strain>
    </source>
</reference>
<feature type="transmembrane region" description="Helical" evidence="2">
    <location>
        <begin position="108"/>
        <end position="128"/>
    </location>
</feature>
<keyword evidence="4" id="KW-1185">Reference proteome</keyword>
<feature type="transmembrane region" description="Helical" evidence="2">
    <location>
        <begin position="7"/>
        <end position="23"/>
    </location>
</feature>
<evidence type="ECO:0000256" key="1">
    <source>
        <dbReference type="SAM" id="MobiDB-lite"/>
    </source>
</evidence>
<keyword evidence="2" id="KW-0472">Membrane</keyword>
<feature type="transmembrane region" description="Helical" evidence="2">
    <location>
        <begin position="77"/>
        <end position="96"/>
    </location>
</feature>
<evidence type="ECO:0000313" key="3">
    <source>
        <dbReference type="EMBL" id="BBH17455.1"/>
    </source>
</evidence>
<protein>
    <submittedName>
        <fullName evidence="3">Uncharacterized protein</fullName>
    </submittedName>
</protein>
<feature type="transmembrane region" description="Helical" evidence="2">
    <location>
        <begin position="269"/>
        <end position="290"/>
    </location>
</feature>
<dbReference type="Proteomes" id="UP000271573">
    <property type="component" value="Chromosome"/>
</dbReference>
<feature type="transmembrane region" description="Helical" evidence="2">
    <location>
        <begin position="204"/>
        <end position="226"/>
    </location>
</feature>
<keyword evidence="2" id="KW-1133">Transmembrane helix</keyword>
<feature type="transmembrane region" description="Helical" evidence="2">
    <location>
        <begin position="238"/>
        <end position="257"/>
    </location>
</feature>
<feature type="transmembrane region" description="Helical" evidence="2">
    <location>
        <begin position="165"/>
        <end position="184"/>
    </location>
</feature>
<name>A0A3G9IN51_9ACTN</name>
<evidence type="ECO:0000256" key="2">
    <source>
        <dbReference type="SAM" id="Phobius"/>
    </source>
</evidence>
<organism evidence="3 4">
    <name type="scientific">Nocardioides baekrokdamisoli</name>
    <dbReference type="NCBI Taxonomy" id="1804624"/>
    <lineage>
        <taxon>Bacteria</taxon>
        <taxon>Bacillati</taxon>
        <taxon>Actinomycetota</taxon>
        <taxon>Actinomycetes</taxon>
        <taxon>Propionibacteriales</taxon>
        <taxon>Nocardioidaceae</taxon>
        <taxon>Nocardioides</taxon>
    </lineage>
</organism>